<dbReference type="SMART" id="SM00249">
    <property type="entry name" value="PHD"/>
    <property type="match status" value="2"/>
</dbReference>
<gene>
    <name evidence="18" type="ORF">NMOB1V02_LOCUS4881</name>
</gene>
<dbReference type="EMBL" id="OA882843">
    <property type="protein sequence ID" value="CAD7277140.1"/>
    <property type="molecule type" value="Genomic_DNA"/>
</dbReference>
<dbReference type="Proteomes" id="UP000678499">
    <property type="component" value="Unassembled WGS sequence"/>
</dbReference>
<keyword evidence="3" id="KW-0963">Cytoplasm</keyword>
<dbReference type="InterPro" id="IPR019786">
    <property type="entry name" value="Zinc_finger_PHD-type_CS"/>
</dbReference>
<dbReference type="InterPro" id="IPR036427">
    <property type="entry name" value="Bromodomain-like_sf"/>
</dbReference>
<evidence type="ECO:0000256" key="11">
    <source>
        <dbReference type="PROSITE-ProRule" id="PRU00035"/>
    </source>
</evidence>
<dbReference type="PANTHER" id="PTHR46510">
    <property type="entry name" value="BROMODOMAIN ADJACENT TO ZINC FINGER DOMAIN PROTEIN 1A"/>
    <property type="match status" value="1"/>
</dbReference>
<dbReference type="InterPro" id="IPR012943">
    <property type="entry name" value="Cnn_1N"/>
</dbReference>
<dbReference type="SUPFAM" id="SSF57903">
    <property type="entry name" value="FYVE/PHD zinc finger"/>
    <property type="match status" value="2"/>
</dbReference>
<dbReference type="SUPFAM" id="SSF47370">
    <property type="entry name" value="Bromodomain"/>
    <property type="match status" value="1"/>
</dbReference>
<feature type="compositionally biased region" description="Polar residues" evidence="14">
    <location>
        <begin position="950"/>
        <end position="960"/>
    </location>
</feature>
<evidence type="ECO:0000256" key="13">
    <source>
        <dbReference type="SAM" id="Coils"/>
    </source>
</evidence>
<dbReference type="GO" id="GO:0031445">
    <property type="term" value="P:regulation of heterochromatin formation"/>
    <property type="evidence" value="ECO:0007669"/>
    <property type="project" value="TreeGrafter"/>
</dbReference>
<evidence type="ECO:0000256" key="10">
    <source>
        <dbReference type="ARBA" id="ARBA00023242"/>
    </source>
</evidence>
<keyword evidence="7" id="KW-0805">Transcription regulation</keyword>
<sequence length="2781" mass="313873">MAALNGAFGGGVIVLRFSCVDVQRLMRAENDATSVTAHVLGSVELNSTPERVKSPTARFSLGPTTMSKQLISRAPMKDYEEIVEDLRKENFDLKLRVHLLEERCRPGGGSAQDDSRKVIDLKVEAENLRLENAKFKELLSEASLAIETLQVQHEEAVARIIAQHEADKLSWSQKDTNDTPLVNVPEIPVVVGPNEKDELLVKIASLQEELNDMRARVVTAEDEAQVSRNELTSKISEVQSLHATVSEKDERIEKLSNAMNVKEKEVAEKEKRVQSVQEELKTVKPEILTKTREIEDKDKIIEEKNSQLEQQQKILVEIQITLDEKQKELDEYERKLRESREKLRDLEDQLSSQIKAAQSAVQELEKKNSDLKRRDRRIRDLEAQMKELQDSLNKAKWEAEQGGSEGGVKEMAEEEMETLWTQLEEMKKTVSELTRIKQEKEVEIQGWKTKVECLEKQLSNTPSNQAFKPDSSHSLVASMPQQSIHIQPQFAVESADVATLRAAFVQLREQLEAKAAQVESSEISTQGKFEMELWSKNDEIAKLQKQMDKMSKFHEKDIANLRETLDDKDKELSRLKDKARKLRAALEDSRKEANHLSSLGKENSGSSSCNELKLAVAKKPMQETNPNVIHIHQAAFADVIPASMVPLLAACHEETVEALKSRIVALQDALTSKLDNEKEVKQQLKSALEKVDALEKERQEVEMECSKNLDFDREQVEALRVEVRQLRQYRDDQLEARAVDWRKKYQSSAKKYKKELAIVRQQLADSHNACAMLRTRLEELADFLDQILVLEDQGLLDLSHVSADNVSAMRRALDNSRNLSQSLSQSLVVSVIDEEPACRGDDDDLISFSSQASSFGLRDDGSPATPEADETGADRGRDELIRIRKEIEDKNQQLLVAGEMITKLRGETTRLAEGIRARDLEIEKLILGTAGEPTKESGAKRSVGARSLAQDRSGTTQASPGTRRKGDTSPAGATHRSHHHHHHRSLPSKSVAGQPPAPNRRVDAAVPVSKPLSPSESEAWSEPDRNVSLARIGLDQEARLKPFADDELQAVGQVSTSSSSDADSQKLAGNSAASLARVLQQNRNLMLSMKTLQAMNDSLKAELVACHAALGRGEGDQELFSELKALRENLEETIANHDEIKRHLQESVAGNELREEKERLRAAMAQAERYRQLCDHSETQINAVSQRNEELEKEVTRLRKELVTNKAERDKLLGLEDWYEVKAVEIQSKDQKKHSKLQEALLAAEIDKKELKIQLNEARATSERYAKEIEVLEIRCKQLEEELHRALDELRISRETRAELEKDIDENKAESDAKIASLHAENAAKCTLLETEKISAISSVRVEFENKISALKSAAELGRDLELRLEEEKLKCRALEANYHAIEEQGRAALMNEKSEHLALVIELKREIQAQKEKANDLESRYVELSVENQRLVEAKNYADALEAKRRQYLDKSLQVDDFDGTTNGLLGGMCSPESGRSVECVAGAVSSKSQLFGVMPGVNHDQSHFQVMGAHTHSPGTYSSPDQGIETEPHAYADYGFTCPDCHRLFPLLTKESDENAASLGILEVELKIIREENSRLLSELADSKHQLRDALAKLQCPLDLRKDLICQQLHKTHDVLRKASITSVVRDCKIRSPDLRHSIAWRFLVLFVTLIGFRQPCQVTLKSNGSQQYFQDMAEGGCSTDGSEVKEVMTLRYSNGIVQSYGFPQARLNPLSDENLDHVWPPASVYRYSVECYDGKNDPRSRSARERFVVSHDEIRRCRSNIDAKFIASILDRTTEMNADGYIGLKQDIADKSDMEELKLTDVFVPPKPVVKKPPGRGRRRPQEAYIDGSDSPSDDSLGNSAREPKSKVRKVHGTSKKGTTGGSSTRKSKKKLIKDDLEIQGLKVRDLPRGTAVTCHLPDRYFGDVIQILEFISAFGESLGLDRWFPDGISFEVVERTSFGQDAFTVVGDLFRSLLTVALELRDPNPSSKVTPPDSAVVYEGEIPQTPEEVSRFSSDVGHWISCHLGATLRQITSNSYTVSELLRLHVMSSGSSEDDPALQFIIESPPLIEKLKTVSIFELTFGEIIALLNLLISQITATTTFREQLDTAMEKRRKKGKRGRPRAGGDVPQENGDHHAADDENEDGVPDVENIFSRLPLGYDRAFRSYWMFSSVPGLFVEDIGENCGPCLQEPSFKCKANDSSPQKSPAKSSKRKKKTEIERDPTLSSCAGWKNRKNCRVHSGFGRERSWYYYSTPEELEALIGSLHPEGTREGQLRSRLLKGKTEFESKLNGCPKHLLSVENGKSSPDIPSTLNLDSVFREKLLEMEEELRLGNLGFLKVPDIPKWRNALATGGYDPQVGTLRWGSDELLAEDDEKVAVRQLSAALLQVEQGINCNHMRYPFGKVMERKKSGARAAPPKDNPQSEPKIYRWEKSLQHVTSYSQLFVHLHVIYDAVLWSRSVLKMKCGVCRKMGDGSLIICDDCNAGYHTYCLRPPMRDFPGSVWYCRICQPLHAQEKVVTHESETEADEEESKSETIGLDDSAEELEGDCEEEEEEEDDKENLSAPNCHFCAKPGELVQCASEECDREYHLECAQPPLRRLPRHSWFCHICKAKAERPSASRKHSYAEDISPRRKNKRIDSYYYEDDDDYDQDESGTDDDELSHQGSSRTGRRQNGAVSLTLRDDVDFDMSAMTRLWKDLIRHEDAWPFMRPVKKSDVPDYYDVIKRPMDFGTMKGKLDDNKYLVNQDFLEDVRLIFDNCRLYNPSDSVVFECGEKMEEFFREKLSEMGLDNYYDDDD</sequence>
<evidence type="ECO:0000259" key="15">
    <source>
        <dbReference type="PROSITE" id="PS50014"/>
    </source>
</evidence>
<name>A0A7R9BMF3_9CRUS</name>
<feature type="coiled-coil region" evidence="13">
    <location>
        <begin position="1234"/>
        <end position="1310"/>
    </location>
</feature>
<evidence type="ECO:0000259" key="17">
    <source>
        <dbReference type="PROSITE" id="PS50827"/>
    </source>
</evidence>
<feature type="region of interest" description="Disordered" evidence="14">
    <location>
        <begin position="853"/>
        <end position="876"/>
    </location>
</feature>
<evidence type="ECO:0000256" key="3">
    <source>
        <dbReference type="ARBA" id="ARBA00022490"/>
    </source>
</evidence>
<comment type="subcellular location">
    <subcellularLocation>
        <location evidence="2">Cytoplasm</location>
    </subcellularLocation>
    <subcellularLocation>
        <location evidence="1">Nucleus</location>
    </subcellularLocation>
</comment>
<feature type="region of interest" description="Disordered" evidence="14">
    <location>
        <begin position="586"/>
        <end position="607"/>
    </location>
</feature>
<dbReference type="OrthoDB" id="10255000at2759"/>
<dbReference type="GO" id="GO:0008623">
    <property type="term" value="C:CHRAC"/>
    <property type="evidence" value="ECO:0007669"/>
    <property type="project" value="TreeGrafter"/>
</dbReference>
<dbReference type="InterPro" id="IPR001487">
    <property type="entry name" value="Bromodomain"/>
</dbReference>
<dbReference type="InterPro" id="IPR028941">
    <property type="entry name" value="WHIM2_dom"/>
</dbReference>
<dbReference type="InterPro" id="IPR019787">
    <property type="entry name" value="Znf_PHD-finger"/>
</dbReference>
<dbReference type="InterPro" id="IPR018359">
    <property type="entry name" value="Bromodomain_CS"/>
</dbReference>
<feature type="coiled-coil region" evidence="13">
    <location>
        <begin position="649"/>
        <end position="704"/>
    </location>
</feature>
<dbReference type="CDD" id="cd05509">
    <property type="entry name" value="Bromo_gcn5_like"/>
    <property type="match status" value="1"/>
</dbReference>
<dbReference type="PROSITE" id="PS50014">
    <property type="entry name" value="BROMODOMAIN_2"/>
    <property type="match status" value="1"/>
</dbReference>
<dbReference type="InterPro" id="IPR047171">
    <property type="entry name" value="BAZ1A"/>
</dbReference>
<dbReference type="InterPro" id="IPR018501">
    <property type="entry name" value="DDT_dom"/>
</dbReference>
<dbReference type="PROSITE" id="PS01359">
    <property type="entry name" value="ZF_PHD_1"/>
    <property type="match status" value="2"/>
</dbReference>
<dbReference type="GO" id="GO:0006355">
    <property type="term" value="P:regulation of DNA-templated transcription"/>
    <property type="evidence" value="ECO:0007669"/>
    <property type="project" value="TreeGrafter"/>
</dbReference>
<dbReference type="GO" id="GO:0045740">
    <property type="term" value="P:positive regulation of DNA replication"/>
    <property type="evidence" value="ECO:0007669"/>
    <property type="project" value="TreeGrafter"/>
</dbReference>
<dbReference type="PROSITE" id="PS50016">
    <property type="entry name" value="ZF_PHD_2"/>
    <property type="match status" value="2"/>
</dbReference>
<evidence type="ECO:0000256" key="1">
    <source>
        <dbReference type="ARBA" id="ARBA00004123"/>
    </source>
</evidence>
<evidence type="ECO:0000313" key="19">
    <source>
        <dbReference type="Proteomes" id="UP000678499"/>
    </source>
</evidence>
<feature type="region of interest" description="Disordered" evidence="14">
    <location>
        <begin position="2624"/>
        <end position="2659"/>
    </location>
</feature>
<keyword evidence="13" id="KW-0175">Coiled coil</keyword>
<dbReference type="Pfam" id="PF00628">
    <property type="entry name" value="PHD"/>
    <property type="match status" value="2"/>
</dbReference>
<evidence type="ECO:0000259" key="16">
    <source>
        <dbReference type="PROSITE" id="PS50016"/>
    </source>
</evidence>
<evidence type="ECO:0000256" key="6">
    <source>
        <dbReference type="ARBA" id="ARBA00022833"/>
    </source>
</evidence>
<dbReference type="GO" id="GO:0005815">
    <property type="term" value="C:microtubule organizing center"/>
    <property type="evidence" value="ECO:0007669"/>
    <property type="project" value="InterPro"/>
</dbReference>
<feature type="compositionally biased region" description="Basic residues" evidence="14">
    <location>
        <begin position="1812"/>
        <end position="1822"/>
    </location>
</feature>
<keyword evidence="19" id="KW-1185">Reference proteome</keyword>
<dbReference type="PANTHER" id="PTHR46510:SF1">
    <property type="entry name" value="BROMODOMAIN ADJACENT TO ZINC FINGER DOMAIN PROTEIN 1A"/>
    <property type="match status" value="1"/>
</dbReference>
<organism evidence="18">
    <name type="scientific">Notodromas monacha</name>
    <dbReference type="NCBI Taxonomy" id="399045"/>
    <lineage>
        <taxon>Eukaryota</taxon>
        <taxon>Metazoa</taxon>
        <taxon>Ecdysozoa</taxon>
        <taxon>Arthropoda</taxon>
        <taxon>Crustacea</taxon>
        <taxon>Oligostraca</taxon>
        <taxon>Ostracoda</taxon>
        <taxon>Podocopa</taxon>
        <taxon>Podocopida</taxon>
        <taxon>Cypridocopina</taxon>
        <taxon>Cypridoidea</taxon>
        <taxon>Cyprididae</taxon>
        <taxon>Notodromas</taxon>
    </lineage>
</organism>
<feature type="domain" description="Bromo" evidence="15">
    <location>
        <begin position="2684"/>
        <end position="2754"/>
    </location>
</feature>
<feature type="domain" description="PHD-type" evidence="16">
    <location>
        <begin position="2548"/>
        <end position="2597"/>
    </location>
</feature>
<dbReference type="SMART" id="SM00297">
    <property type="entry name" value="BROMO"/>
    <property type="match status" value="1"/>
</dbReference>
<dbReference type="EMBL" id="CAJPEX010000806">
    <property type="protein sequence ID" value="CAG0917292.1"/>
    <property type="molecule type" value="Genomic_DNA"/>
</dbReference>
<evidence type="ECO:0000313" key="18">
    <source>
        <dbReference type="EMBL" id="CAD7277140.1"/>
    </source>
</evidence>
<dbReference type="GO" id="GO:0000228">
    <property type="term" value="C:nuclear chromosome"/>
    <property type="evidence" value="ECO:0007669"/>
    <property type="project" value="TreeGrafter"/>
</dbReference>
<evidence type="ECO:0000256" key="14">
    <source>
        <dbReference type="SAM" id="MobiDB-lite"/>
    </source>
</evidence>
<feature type="coiled-coil region" evidence="13">
    <location>
        <begin position="76"/>
        <end position="145"/>
    </location>
</feature>
<evidence type="ECO:0000256" key="8">
    <source>
        <dbReference type="ARBA" id="ARBA00023117"/>
    </source>
</evidence>
<feature type="compositionally biased region" description="Basic residues" evidence="14">
    <location>
        <begin position="975"/>
        <end position="986"/>
    </location>
</feature>
<feature type="region of interest" description="Disordered" evidence="14">
    <location>
        <begin position="1808"/>
        <end position="1873"/>
    </location>
</feature>
<evidence type="ECO:0000256" key="2">
    <source>
        <dbReference type="ARBA" id="ARBA00004496"/>
    </source>
</evidence>
<keyword evidence="10" id="KW-0539">Nucleus</keyword>
<dbReference type="Gene3D" id="3.30.40.10">
    <property type="entry name" value="Zinc/RING finger domain, C3HC4 (zinc finger)"/>
    <property type="match status" value="2"/>
</dbReference>
<dbReference type="GO" id="GO:0008270">
    <property type="term" value="F:zinc ion binding"/>
    <property type="evidence" value="ECO:0007669"/>
    <property type="project" value="UniProtKB-KW"/>
</dbReference>
<evidence type="ECO:0000256" key="4">
    <source>
        <dbReference type="ARBA" id="ARBA00022723"/>
    </source>
</evidence>
<dbReference type="PROSITE" id="PS00633">
    <property type="entry name" value="BROMODOMAIN_1"/>
    <property type="match status" value="1"/>
</dbReference>
<dbReference type="InterPro" id="IPR011011">
    <property type="entry name" value="Znf_FYVE_PHD"/>
</dbReference>
<dbReference type="PROSITE" id="PS50827">
    <property type="entry name" value="DDT"/>
    <property type="match status" value="1"/>
</dbReference>
<feature type="region of interest" description="Disordered" evidence="14">
    <location>
        <begin position="931"/>
        <end position="1023"/>
    </location>
</feature>
<feature type="compositionally biased region" description="Low complexity" evidence="14">
    <location>
        <begin position="1859"/>
        <end position="1868"/>
    </location>
</feature>
<dbReference type="PRINTS" id="PR00503">
    <property type="entry name" value="BROMODOMAIN"/>
</dbReference>
<accession>A0A7R9BMF3</accession>
<feature type="compositionally biased region" description="Acidic residues" evidence="14">
    <location>
        <begin position="2524"/>
        <end position="2543"/>
    </location>
</feature>
<keyword evidence="4" id="KW-0479">Metal-binding</keyword>
<dbReference type="InterPro" id="IPR001965">
    <property type="entry name" value="Znf_PHD"/>
</dbReference>
<feature type="coiled-coil region" evidence="13">
    <location>
        <begin position="1082"/>
        <end position="1208"/>
    </location>
</feature>
<feature type="region of interest" description="Disordered" evidence="14">
    <location>
        <begin position="2092"/>
        <end position="2131"/>
    </location>
</feature>
<feature type="coiled-coil region" evidence="13">
    <location>
        <begin position="196"/>
        <end position="457"/>
    </location>
</feature>
<dbReference type="SMART" id="SM00571">
    <property type="entry name" value="DDT"/>
    <property type="match status" value="1"/>
</dbReference>
<keyword evidence="8 11" id="KW-0103">Bromodomain</keyword>
<keyword evidence="9" id="KW-0804">Transcription</keyword>
<dbReference type="Gene3D" id="1.10.287.1490">
    <property type="match status" value="1"/>
</dbReference>
<feature type="coiled-coil region" evidence="13">
    <location>
        <begin position="1358"/>
        <end position="1452"/>
    </location>
</feature>
<feature type="compositionally biased region" description="Basic residues" evidence="14">
    <location>
        <begin position="2095"/>
        <end position="2105"/>
    </location>
</feature>
<keyword evidence="6" id="KW-0862">Zinc</keyword>
<feature type="compositionally biased region" description="Acidic residues" evidence="14">
    <location>
        <begin position="2626"/>
        <end position="2644"/>
    </location>
</feature>
<dbReference type="Gene3D" id="1.20.920.10">
    <property type="entry name" value="Bromodomain-like"/>
    <property type="match status" value="1"/>
</dbReference>
<dbReference type="GO" id="GO:0005737">
    <property type="term" value="C:cytoplasm"/>
    <property type="evidence" value="ECO:0007669"/>
    <property type="project" value="UniProtKB-SubCell"/>
</dbReference>
<evidence type="ECO:0000256" key="9">
    <source>
        <dbReference type="ARBA" id="ARBA00023163"/>
    </source>
</evidence>
<feature type="region of interest" description="Disordered" evidence="14">
    <location>
        <begin position="2503"/>
        <end position="2544"/>
    </location>
</feature>
<dbReference type="Pfam" id="PF07989">
    <property type="entry name" value="Cnn_1N"/>
    <property type="match status" value="1"/>
</dbReference>
<dbReference type="Pfam" id="PF00439">
    <property type="entry name" value="Bromodomain"/>
    <property type="match status" value="1"/>
</dbReference>
<dbReference type="InterPro" id="IPR013083">
    <property type="entry name" value="Znf_RING/FYVE/PHD"/>
</dbReference>
<protein>
    <submittedName>
        <fullName evidence="18">Uncharacterized protein</fullName>
    </submittedName>
</protein>
<evidence type="ECO:0000256" key="7">
    <source>
        <dbReference type="ARBA" id="ARBA00023015"/>
    </source>
</evidence>
<keyword evidence="5 12" id="KW-0863">Zinc-finger</keyword>
<evidence type="ECO:0000256" key="5">
    <source>
        <dbReference type="ARBA" id="ARBA00022771"/>
    </source>
</evidence>
<dbReference type="GO" id="GO:0003677">
    <property type="term" value="F:DNA binding"/>
    <property type="evidence" value="ECO:0007669"/>
    <property type="project" value="TreeGrafter"/>
</dbReference>
<proteinExistence type="predicted"/>
<feature type="domain" description="PHD-type" evidence="16">
    <location>
        <begin position="2446"/>
        <end position="2495"/>
    </location>
</feature>
<feature type="compositionally biased region" description="Low complexity" evidence="14">
    <location>
        <begin position="596"/>
        <end position="607"/>
    </location>
</feature>
<feature type="region of interest" description="Disordered" evidence="14">
    <location>
        <begin position="2179"/>
        <end position="2204"/>
    </location>
</feature>
<dbReference type="GO" id="GO:0006338">
    <property type="term" value="P:chromatin remodeling"/>
    <property type="evidence" value="ECO:0007669"/>
    <property type="project" value="InterPro"/>
</dbReference>
<reference evidence="18" key="1">
    <citation type="submission" date="2020-11" db="EMBL/GenBank/DDBJ databases">
        <authorList>
            <person name="Tran Van P."/>
        </authorList>
    </citation>
    <scope>NUCLEOTIDE SEQUENCE</scope>
</reference>
<feature type="compositionally biased region" description="Low complexity" evidence="14">
    <location>
        <begin position="1830"/>
        <end position="1839"/>
    </location>
</feature>
<feature type="domain" description="DDT" evidence="17">
    <location>
        <begin position="1902"/>
        <end position="1967"/>
    </location>
</feature>
<dbReference type="Pfam" id="PF15613">
    <property type="entry name" value="WSD"/>
    <property type="match status" value="1"/>
</dbReference>
<evidence type="ECO:0000256" key="12">
    <source>
        <dbReference type="PROSITE-ProRule" id="PRU00146"/>
    </source>
</evidence>